<organism evidence="1">
    <name type="scientific">viral metagenome</name>
    <dbReference type="NCBI Taxonomy" id="1070528"/>
    <lineage>
        <taxon>unclassified sequences</taxon>
        <taxon>metagenomes</taxon>
        <taxon>organismal metagenomes</taxon>
    </lineage>
</organism>
<protein>
    <submittedName>
        <fullName evidence="1">Uncharacterized protein</fullName>
    </submittedName>
</protein>
<reference evidence="1" key="1">
    <citation type="submission" date="2017-04" db="EMBL/GenBank/DDBJ databases">
        <title>Unveiling RNA virosphere associated with marine microorganisms.</title>
        <authorList>
            <person name="Urayama S."/>
            <person name="Takaki Y."/>
            <person name="Nishi S."/>
            <person name="Yoshida Y."/>
            <person name="Deguchi S."/>
            <person name="Takai K."/>
            <person name="Nunoura T."/>
        </authorList>
    </citation>
    <scope>NUCLEOTIDE SEQUENCE</scope>
</reference>
<name>A0A2V0RMD0_9ZZZZ</name>
<evidence type="ECO:0000313" key="1">
    <source>
        <dbReference type="EMBL" id="GBH22100.1"/>
    </source>
</evidence>
<dbReference type="AlphaFoldDB" id="A0A2V0RMD0"/>
<accession>A0A2V0RMD0</accession>
<sequence>MASTTRLVDDQKQLEQEVKDDARILANARGINIAPVTNDSAIGGQEIRNIGPNEQATINALNSAIKKIDALSTTISKTERLDDAQILSPNTYSQLLEDIYSPEEDVYVVLPKHAFPDIKGVIDRRDASPTNFTFSIASQLMVQLSATTHTKIYTDYSKITASALGPETSTEGIPLVSFIDKFALTDTETARLAVIQDSMVIQKSECTVGNAEQGVSTIGVKRVPFIGSGFQQQMDELLWGYSTKYLTTKEQRRQRIVQMVNDRRIMIQNLTLAEKPQVMRHVSTEIDNGLFLKMSPVAQLYIYHLNRAFLDAVGFTPLAEKQQQLQLQLKTNILTANLIRSAINGMDTESNMEIAIKMMQAAQLHNAPIEVAFPMHVSLSPEIIVQCFIIWMSIPEQLLSDRSNFTIAAVIWAGFSTDESYADIMRRSARASDRQNYDIIKAALSSRRFKLPRASAILVDENEPVVRRYQIGRVYAPFPVDRYGSPVYSNCTKVELASDYNAEGFTIRKDDFRALQAILRIDEDRAADMFATLRVMVSSIPAVWYDADVVHFPHVTVELEPLAAYGLTGAYPRTNHSVSTIVKTVNNISATYSTIAQMLSTIDLDPTRYGTSELIERFKIGWENVESILQMEGNDFVKTIMYAYEDNFPKKDFYMMLKQIASDGQGAHPIAAAIDELRTIVYREPERFRYIDSVMLTHNPDVDVGYNKFFHLHPIVSNQPSNTIKNAQLWNEMRLELQLEYLNAGPVRIVGPFHVTYNFLSEEEDLPATNHLTMKENMVLNDHLAFNFVKRERRNNNKRVESFRYRVSDMYVAVRISRFKVEVLRDLHDFMRWRTYLDTSKSPLATSPIRVVEYVR</sequence>
<proteinExistence type="predicted"/>
<dbReference type="EMBL" id="BDQA01000632">
    <property type="protein sequence ID" value="GBH22100.1"/>
    <property type="molecule type" value="Genomic_RNA"/>
</dbReference>
<comment type="caution">
    <text evidence="1">The sequence shown here is derived from an EMBL/GenBank/DDBJ whole genome shotgun (WGS) entry which is preliminary data.</text>
</comment>